<feature type="domain" description="NGO1945-like C-terminal" evidence="2">
    <location>
        <begin position="151"/>
        <end position="247"/>
    </location>
</feature>
<dbReference type="Pfam" id="PF09836">
    <property type="entry name" value="DUF2063"/>
    <property type="match status" value="1"/>
</dbReference>
<accession>A0A918W5T0</accession>
<name>A0A918W5T0_9GAMM</name>
<dbReference type="Gene3D" id="3.90.930.50">
    <property type="match status" value="1"/>
</dbReference>
<feature type="domain" description="Putative DNA-binding" evidence="1">
    <location>
        <begin position="14"/>
        <end position="98"/>
    </location>
</feature>
<keyword evidence="4" id="KW-1185">Reference proteome</keyword>
<organism evidence="3 4">
    <name type="scientific">Cognatilysobacter bugurensis</name>
    <dbReference type="NCBI Taxonomy" id="543356"/>
    <lineage>
        <taxon>Bacteria</taxon>
        <taxon>Pseudomonadati</taxon>
        <taxon>Pseudomonadota</taxon>
        <taxon>Gammaproteobacteria</taxon>
        <taxon>Lysobacterales</taxon>
        <taxon>Lysobacteraceae</taxon>
        <taxon>Cognatilysobacter</taxon>
    </lineage>
</organism>
<dbReference type="AlphaFoldDB" id="A0A918W5T0"/>
<dbReference type="Gene3D" id="1.10.150.690">
    <property type="entry name" value="DUF2063"/>
    <property type="match status" value="1"/>
</dbReference>
<evidence type="ECO:0000259" key="1">
    <source>
        <dbReference type="Pfam" id="PF09836"/>
    </source>
</evidence>
<dbReference type="RefSeq" id="WP_189453974.1">
    <property type="nucleotide sequence ID" value="NZ_BMYD01000001.1"/>
</dbReference>
<protein>
    <submittedName>
        <fullName evidence="3">DUF2063 domain-containing protein</fullName>
    </submittedName>
</protein>
<comment type="caution">
    <text evidence="3">The sequence shown here is derived from an EMBL/GenBank/DDBJ whole genome shotgun (WGS) entry which is preliminary data.</text>
</comment>
<dbReference type="InterPro" id="IPR018640">
    <property type="entry name" value="DUF2063"/>
</dbReference>
<sequence length="257" mass="28482">MSRGADTCEDGFAAQRALTAHIRDPQSPPPDGIEARRLRIYQDLFFNNVEGVLAGNFPVMRRTLGDEVWTALARGFVREHPSRTPLFTELAREFMRYLDARSERGDGDPPWLVELAHYEWVELALQISEARIDDVPHESAGDLLDGRPALSPLAWPLAYVWPVHRIGPGCTFDAPPPMPTLLLVQRAADGSVTFSELSPLAYRLLARIEEFPRLEGRAQLRALAGEAGVGDADVFVANGAAMLDQFRRDGVLLGTLR</sequence>
<evidence type="ECO:0000259" key="2">
    <source>
        <dbReference type="Pfam" id="PF22106"/>
    </source>
</evidence>
<dbReference type="InterPro" id="IPR054098">
    <property type="entry name" value="NGO1945-like_C"/>
</dbReference>
<reference evidence="3" key="1">
    <citation type="journal article" date="2014" name="Int. J. Syst. Evol. Microbiol.">
        <title>Complete genome sequence of Corynebacterium casei LMG S-19264T (=DSM 44701T), isolated from a smear-ripened cheese.</title>
        <authorList>
            <consortium name="US DOE Joint Genome Institute (JGI-PGF)"/>
            <person name="Walter F."/>
            <person name="Albersmeier A."/>
            <person name="Kalinowski J."/>
            <person name="Ruckert C."/>
        </authorList>
    </citation>
    <scope>NUCLEOTIDE SEQUENCE</scope>
    <source>
        <strain evidence="3">KCTC 23077</strain>
    </source>
</reference>
<evidence type="ECO:0000313" key="3">
    <source>
        <dbReference type="EMBL" id="GHA75260.1"/>
    </source>
</evidence>
<reference evidence="3" key="2">
    <citation type="submission" date="2020-09" db="EMBL/GenBank/DDBJ databases">
        <authorList>
            <person name="Sun Q."/>
            <person name="Kim S."/>
        </authorList>
    </citation>
    <scope>NUCLEOTIDE SEQUENCE</scope>
    <source>
        <strain evidence="3">KCTC 23077</strain>
    </source>
</reference>
<dbReference type="Proteomes" id="UP000646426">
    <property type="component" value="Unassembled WGS sequence"/>
</dbReference>
<dbReference type="Pfam" id="PF22106">
    <property type="entry name" value="NGO1945_C"/>
    <property type="match status" value="1"/>
</dbReference>
<gene>
    <name evidence="3" type="ORF">GCM10007067_10460</name>
</gene>
<evidence type="ECO:0000313" key="4">
    <source>
        <dbReference type="Proteomes" id="UP000646426"/>
    </source>
</evidence>
<dbReference type="EMBL" id="BMYD01000001">
    <property type="protein sequence ID" value="GHA75260.1"/>
    <property type="molecule type" value="Genomic_DNA"/>
</dbReference>
<dbReference type="InterPro" id="IPR044922">
    <property type="entry name" value="DUF2063_N_sf"/>
</dbReference>
<proteinExistence type="predicted"/>